<feature type="domain" description="Glycosyltransferase 2-like" evidence="3">
    <location>
        <begin position="7"/>
        <end position="146"/>
    </location>
</feature>
<dbReference type="GO" id="GO:0016757">
    <property type="term" value="F:glycosyltransferase activity"/>
    <property type="evidence" value="ECO:0007669"/>
    <property type="project" value="UniProtKB-KW"/>
</dbReference>
<name>S0FMQ4_RUMCE</name>
<dbReference type="eggNOG" id="COG1216">
    <property type="taxonomic scope" value="Bacteria"/>
</dbReference>
<dbReference type="SUPFAM" id="SSF53448">
    <property type="entry name" value="Nucleotide-diphospho-sugar transferases"/>
    <property type="match status" value="1"/>
</dbReference>
<sequence length="305" mass="35685">MTNNKISVIMLTYNRETLIGRAIKSILNQTLLDFEFIIIDNGSSDRSGIIADEYALIDSRIHVIHRKCGNIGSGRNVGLDVANGEYISFIDDDDYAEPDFLEFLYNLVCENHAEISICGAMDKAFDKKLLMSAEEALIELMRRKYYNMAFPTKLFTRELKKTIRFPENDKFDDISQMYRLLASAKSVAYHGLPKYTFYRHEGNNSAWTVNHSLLTKETLDEYLCAYRERTKWLSKYFPSSSAAWCYFEWSFMISMVEKIDRYRLTDCAGLQTAMLQELSRHSYEFLNGGYIQEFEKEWLKQYVEY</sequence>
<gene>
    <name evidence="4" type="ORF">CTER_3878</name>
</gene>
<evidence type="ECO:0000313" key="5">
    <source>
        <dbReference type="Proteomes" id="UP000014155"/>
    </source>
</evidence>
<dbReference type="InterPro" id="IPR001173">
    <property type="entry name" value="Glyco_trans_2-like"/>
</dbReference>
<dbReference type="Proteomes" id="UP000014155">
    <property type="component" value="Unassembled WGS sequence"/>
</dbReference>
<proteinExistence type="predicted"/>
<comment type="caution">
    <text evidence="4">The sequence shown here is derived from an EMBL/GenBank/DDBJ whole genome shotgun (WGS) entry which is preliminary data.</text>
</comment>
<keyword evidence="1" id="KW-0328">Glycosyltransferase</keyword>
<dbReference type="PANTHER" id="PTHR22916">
    <property type="entry name" value="GLYCOSYLTRANSFERASE"/>
    <property type="match status" value="1"/>
</dbReference>
<dbReference type="PANTHER" id="PTHR22916:SF51">
    <property type="entry name" value="GLYCOSYLTRANSFERASE EPSH-RELATED"/>
    <property type="match status" value="1"/>
</dbReference>
<keyword evidence="5" id="KW-1185">Reference proteome</keyword>
<dbReference type="Pfam" id="PF00535">
    <property type="entry name" value="Glycos_transf_2"/>
    <property type="match status" value="1"/>
</dbReference>
<accession>S0FMQ4</accession>
<evidence type="ECO:0000313" key="4">
    <source>
        <dbReference type="EMBL" id="EMS70384.1"/>
    </source>
</evidence>
<evidence type="ECO:0000256" key="2">
    <source>
        <dbReference type="ARBA" id="ARBA00022679"/>
    </source>
</evidence>
<organism evidence="4 5">
    <name type="scientific">Ruminiclostridium cellobioparum subsp. termitidis CT1112</name>
    <dbReference type="NCBI Taxonomy" id="1195236"/>
    <lineage>
        <taxon>Bacteria</taxon>
        <taxon>Bacillati</taxon>
        <taxon>Bacillota</taxon>
        <taxon>Clostridia</taxon>
        <taxon>Eubacteriales</taxon>
        <taxon>Oscillospiraceae</taxon>
        <taxon>Ruminiclostridium</taxon>
    </lineage>
</organism>
<dbReference type="PATRIC" id="fig|1195236.3.peg.4089"/>
<dbReference type="EMBL" id="AORV01000055">
    <property type="protein sequence ID" value="EMS70384.1"/>
    <property type="molecule type" value="Genomic_DNA"/>
</dbReference>
<evidence type="ECO:0000259" key="3">
    <source>
        <dbReference type="Pfam" id="PF00535"/>
    </source>
</evidence>
<dbReference type="AlphaFoldDB" id="S0FMQ4"/>
<dbReference type="RefSeq" id="WP_004628520.1">
    <property type="nucleotide sequence ID" value="NZ_AORV01000055.1"/>
</dbReference>
<reference evidence="4 5" key="1">
    <citation type="journal article" date="2013" name="Genome Announc.">
        <title>Draft Genome Sequence of the Cellulolytic, Mesophilic, Anaerobic Bacterium Clostridium termitidis Strain CT1112 (DSM 5398).</title>
        <authorList>
            <person name="Lal S."/>
            <person name="Ramachandran U."/>
            <person name="Zhang X."/>
            <person name="Munir R."/>
            <person name="Sparling R."/>
            <person name="Levin D.B."/>
        </authorList>
    </citation>
    <scope>NUCLEOTIDE SEQUENCE [LARGE SCALE GENOMIC DNA]</scope>
    <source>
        <strain evidence="4 5">CT1112</strain>
    </source>
</reference>
<dbReference type="InterPro" id="IPR029044">
    <property type="entry name" value="Nucleotide-diphossugar_trans"/>
</dbReference>
<dbReference type="CDD" id="cd00761">
    <property type="entry name" value="Glyco_tranf_GTA_type"/>
    <property type="match status" value="1"/>
</dbReference>
<dbReference type="Gene3D" id="3.90.550.10">
    <property type="entry name" value="Spore Coat Polysaccharide Biosynthesis Protein SpsA, Chain A"/>
    <property type="match status" value="1"/>
</dbReference>
<protein>
    <submittedName>
        <fullName evidence="4">Glycosyltransferases involved in cell wall biogenesis</fullName>
    </submittedName>
</protein>
<keyword evidence="2 4" id="KW-0808">Transferase</keyword>
<evidence type="ECO:0000256" key="1">
    <source>
        <dbReference type="ARBA" id="ARBA00022676"/>
    </source>
</evidence>
<dbReference type="STRING" id="1195236.CTER_3878"/>